<dbReference type="SUPFAM" id="SSF53822">
    <property type="entry name" value="Periplasmic binding protein-like I"/>
    <property type="match status" value="1"/>
</dbReference>
<dbReference type="InterPro" id="IPR010982">
    <property type="entry name" value="Lambda_DNA-bd_dom_sf"/>
</dbReference>
<proteinExistence type="predicted"/>
<dbReference type="RefSeq" id="WP_021764676.1">
    <property type="nucleotide sequence ID" value="NZ_JACHVP010000002.1"/>
</dbReference>
<dbReference type="AlphaFoldDB" id="A0A7W4YK45"/>
<dbReference type="Gene3D" id="1.10.260.40">
    <property type="entry name" value="lambda repressor-like DNA-binding domains"/>
    <property type="match status" value="1"/>
</dbReference>
<dbReference type="PANTHER" id="PTHR30146">
    <property type="entry name" value="LACI-RELATED TRANSCRIPTIONAL REPRESSOR"/>
    <property type="match status" value="1"/>
</dbReference>
<dbReference type="GO" id="GO:0000976">
    <property type="term" value="F:transcription cis-regulatory region binding"/>
    <property type="evidence" value="ECO:0007669"/>
    <property type="project" value="TreeGrafter"/>
</dbReference>
<keyword evidence="3" id="KW-0804">Transcription</keyword>
<evidence type="ECO:0000313" key="6">
    <source>
        <dbReference type="Proteomes" id="UP000538196"/>
    </source>
</evidence>
<sequence length="353" mass="37429">MAAAKRPSVKDVAALAGVAVGTVSNVLNRPDIVAEPTRRAVEDAIATLGFTRNESARQLRAGASRSIAMVVMDVANPFFTDLYVGAESFALERGYSIQLGNSGNSGEREQQQLSAFEQQRVRGVLLAPIAGAEPVIERLREHGIPTVLVDRVASDLEACSVAVDDVEGGRLAVGHLIAEGHRRIAFVGGPADLQQIRDRVQGARIAISEAEAAEPRIAPIDLETVAVEHLGAVDGRDAAERIVAQAPEERPTAVFAANDLLALGLLQGFVAGGLRVPEDIALVGYDDIDFAATAAVPLSAVRQPRREIGYAAGELLFREIEDMESGAAHVHQHVRFVPELVVRRSSSVEAPAA</sequence>
<dbReference type="InterPro" id="IPR046335">
    <property type="entry name" value="LacI/GalR-like_sensor"/>
</dbReference>
<dbReference type="Gene3D" id="3.40.50.2300">
    <property type="match status" value="2"/>
</dbReference>
<keyword evidence="2" id="KW-0238">DNA-binding</keyword>
<dbReference type="InterPro" id="IPR000843">
    <property type="entry name" value="HTH_LacI"/>
</dbReference>
<dbReference type="SMART" id="SM00354">
    <property type="entry name" value="HTH_LACI"/>
    <property type="match status" value="1"/>
</dbReference>
<dbReference type="EMBL" id="JACHVP010000002">
    <property type="protein sequence ID" value="MBB2967314.1"/>
    <property type="molecule type" value="Genomic_DNA"/>
</dbReference>
<keyword evidence="1" id="KW-0805">Transcription regulation</keyword>
<comment type="caution">
    <text evidence="5">The sequence shown here is derived from an EMBL/GenBank/DDBJ whole genome shotgun (WGS) entry which is preliminary data.</text>
</comment>
<dbReference type="Pfam" id="PF13377">
    <property type="entry name" value="Peripla_BP_3"/>
    <property type="match status" value="1"/>
</dbReference>
<evidence type="ECO:0000256" key="3">
    <source>
        <dbReference type="ARBA" id="ARBA00023163"/>
    </source>
</evidence>
<evidence type="ECO:0000256" key="2">
    <source>
        <dbReference type="ARBA" id="ARBA00023125"/>
    </source>
</evidence>
<dbReference type="SUPFAM" id="SSF47413">
    <property type="entry name" value="lambda repressor-like DNA-binding domains"/>
    <property type="match status" value="1"/>
</dbReference>
<evidence type="ECO:0000313" key="5">
    <source>
        <dbReference type="EMBL" id="MBB2967314.1"/>
    </source>
</evidence>
<reference evidence="5 6" key="1">
    <citation type="submission" date="2020-08" db="EMBL/GenBank/DDBJ databases">
        <title>Sequencing the genomes of 1000 actinobacteria strains.</title>
        <authorList>
            <person name="Klenk H.-P."/>
        </authorList>
    </citation>
    <scope>NUCLEOTIDE SEQUENCE [LARGE SCALE GENOMIC DNA]</scope>
    <source>
        <strain evidence="5 6">DSM 20146</strain>
    </source>
</reference>
<evidence type="ECO:0000256" key="1">
    <source>
        <dbReference type="ARBA" id="ARBA00023015"/>
    </source>
</evidence>
<evidence type="ECO:0000259" key="4">
    <source>
        <dbReference type="PROSITE" id="PS50932"/>
    </source>
</evidence>
<keyword evidence="6" id="KW-1185">Reference proteome</keyword>
<protein>
    <submittedName>
        <fullName evidence="5">LacI family transcriptional regulator</fullName>
    </submittedName>
</protein>
<dbReference type="PANTHER" id="PTHR30146:SF109">
    <property type="entry name" value="HTH-TYPE TRANSCRIPTIONAL REGULATOR GALS"/>
    <property type="match status" value="1"/>
</dbReference>
<accession>A0A7W4YK45</accession>
<dbReference type="Pfam" id="PF00356">
    <property type="entry name" value="LacI"/>
    <property type="match status" value="1"/>
</dbReference>
<organism evidence="5 6">
    <name type="scientific">Leifsonia aquatica</name>
    <name type="common">Corynebacterium aquaticum</name>
    <dbReference type="NCBI Taxonomy" id="144185"/>
    <lineage>
        <taxon>Bacteria</taxon>
        <taxon>Bacillati</taxon>
        <taxon>Actinomycetota</taxon>
        <taxon>Actinomycetes</taxon>
        <taxon>Micrococcales</taxon>
        <taxon>Microbacteriaceae</taxon>
        <taxon>Leifsonia</taxon>
    </lineage>
</organism>
<gene>
    <name evidence="5" type="ORF">FHX33_002077</name>
</gene>
<name>A0A7W4YK45_LEIAQ</name>
<dbReference type="CDD" id="cd01392">
    <property type="entry name" value="HTH_LacI"/>
    <property type="match status" value="1"/>
</dbReference>
<dbReference type="InterPro" id="IPR028082">
    <property type="entry name" value="Peripla_BP_I"/>
</dbReference>
<dbReference type="GO" id="GO:0003700">
    <property type="term" value="F:DNA-binding transcription factor activity"/>
    <property type="evidence" value="ECO:0007669"/>
    <property type="project" value="TreeGrafter"/>
</dbReference>
<dbReference type="Proteomes" id="UP000538196">
    <property type="component" value="Unassembled WGS sequence"/>
</dbReference>
<feature type="domain" description="HTH lacI-type" evidence="4">
    <location>
        <begin position="7"/>
        <end position="61"/>
    </location>
</feature>
<dbReference type="PROSITE" id="PS50932">
    <property type="entry name" value="HTH_LACI_2"/>
    <property type="match status" value="1"/>
</dbReference>